<keyword evidence="2" id="KW-1133">Transmembrane helix</keyword>
<dbReference type="InterPro" id="IPR036116">
    <property type="entry name" value="FN3_sf"/>
</dbReference>
<evidence type="ECO:0000313" key="3">
    <source>
        <dbReference type="EMBL" id="KAI5625926.1"/>
    </source>
</evidence>
<dbReference type="Gene3D" id="2.60.40.10">
    <property type="entry name" value="Immunoglobulins"/>
    <property type="match status" value="2"/>
</dbReference>
<feature type="transmembrane region" description="Helical" evidence="2">
    <location>
        <begin position="236"/>
        <end position="258"/>
    </location>
</feature>
<dbReference type="GO" id="GO:0005886">
    <property type="term" value="C:plasma membrane"/>
    <property type="evidence" value="ECO:0007669"/>
    <property type="project" value="TreeGrafter"/>
</dbReference>
<feature type="compositionally biased region" description="Acidic residues" evidence="1">
    <location>
        <begin position="362"/>
        <end position="387"/>
    </location>
</feature>
<name>A0AAD5B0W8_SILAS</name>
<dbReference type="EMBL" id="MU551540">
    <property type="protein sequence ID" value="KAI5625926.1"/>
    <property type="molecule type" value="Genomic_DNA"/>
</dbReference>
<reference evidence="3" key="1">
    <citation type="submission" date="2018-07" db="EMBL/GenBank/DDBJ databases">
        <title>Comparative genomics of catfishes provides insights into carnivory and benthic adaptation.</title>
        <authorList>
            <person name="Zhang Y."/>
            <person name="Wang D."/>
            <person name="Peng Z."/>
            <person name="Zheng S."/>
            <person name="Shao F."/>
            <person name="Tao W."/>
        </authorList>
    </citation>
    <scope>NUCLEOTIDE SEQUENCE</scope>
    <source>
        <strain evidence="3">Chongqing</strain>
    </source>
</reference>
<dbReference type="AlphaFoldDB" id="A0AAD5B0W8"/>
<gene>
    <name evidence="3" type="ORF">C0J50_14480</name>
</gene>
<dbReference type="GO" id="GO:0004896">
    <property type="term" value="F:cytokine receptor activity"/>
    <property type="evidence" value="ECO:0007669"/>
    <property type="project" value="TreeGrafter"/>
</dbReference>
<proteinExistence type="predicted"/>
<evidence type="ECO:0000313" key="4">
    <source>
        <dbReference type="Proteomes" id="UP001205998"/>
    </source>
</evidence>
<accession>A0AAD5B0W8</accession>
<organism evidence="3 4">
    <name type="scientific">Silurus asotus</name>
    <name type="common">Amur catfish</name>
    <name type="synonym">Parasilurus asotus</name>
    <dbReference type="NCBI Taxonomy" id="30991"/>
    <lineage>
        <taxon>Eukaryota</taxon>
        <taxon>Metazoa</taxon>
        <taxon>Chordata</taxon>
        <taxon>Craniata</taxon>
        <taxon>Vertebrata</taxon>
        <taxon>Euteleostomi</taxon>
        <taxon>Actinopterygii</taxon>
        <taxon>Neopterygii</taxon>
        <taxon>Teleostei</taxon>
        <taxon>Ostariophysi</taxon>
        <taxon>Siluriformes</taxon>
        <taxon>Siluridae</taxon>
        <taxon>Silurus</taxon>
    </lineage>
</organism>
<evidence type="ECO:0000256" key="1">
    <source>
        <dbReference type="SAM" id="MobiDB-lite"/>
    </source>
</evidence>
<sequence length="410" mass="46318">MKAKHQHVPPPFNVSVTCDSYGVVVEWMASGLNDTADFLLKLQPDFGENTSVSTKHLRYNISELMLDTAYNRYVVRVAARDGEQESEFAESQIFTYNYLDELQKVVCDLEFPQVNLIPKDGKLIVKFPNPLHLYRDTPALRNLQYNEQLNYHLTSEEDDGSQARHKKYFNSDVKHRTERLLCFAESDTCESSLEFPEKLEEYCVTLQGRIRHTRVRKSGPHCYKGTLYPGPPISTILILLLVALAVFATLALIVVLLGEMIIKKQGKKIFPDILKDKHSTTLIRLLKPSPEPVDENLSIEPAVVVSLDVLSDTEENTLLQETSTCSNVNINYTKSKNLYTSSGSSELEGNGYGKDLNGFWDGDGDGDEDGDLDEDGYLDRDYDEDRDEADRSGSTLSSGYDRPHIIVKTR</sequence>
<evidence type="ECO:0000256" key="2">
    <source>
        <dbReference type="SAM" id="Phobius"/>
    </source>
</evidence>
<dbReference type="SUPFAM" id="SSF49265">
    <property type="entry name" value="Fibronectin type III"/>
    <property type="match status" value="1"/>
</dbReference>
<dbReference type="PANTHER" id="PTHR20859">
    <property type="entry name" value="INTERFERON/INTERLEUKIN RECEPTOR"/>
    <property type="match status" value="1"/>
</dbReference>
<feature type="region of interest" description="Disordered" evidence="1">
    <location>
        <begin position="358"/>
        <end position="410"/>
    </location>
</feature>
<dbReference type="Proteomes" id="UP001205998">
    <property type="component" value="Unassembled WGS sequence"/>
</dbReference>
<dbReference type="PANTHER" id="PTHR20859:SF87">
    <property type="entry name" value="CYTOKINE RECEPTOR FAMILY MEMBER B13-RELATED"/>
    <property type="match status" value="1"/>
</dbReference>
<keyword evidence="4" id="KW-1185">Reference proteome</keyword>
<keyword evidence="2" id="KW-0812">Transmembrane</keyword>
<dbReference type="InterPro" id="IPR003961">
    <property type="entry name" value="FN3_dom"/>
</dbReference>
<dbReference type="InterPro" id="IPR050650">
    <property type="entry name" value="Type-II_Cytokine-TF_Rcpt"/>
</dbReference>
<protein>
    <submittedName>
        <fullName evidence="3">Interferon gamma receptor 1</fullName>
    </submittedName>
</protein>
<dbReference type="InterPro" id="IPR013783">
    <property type="entry name" value="Ig-like_fold"/>
</dbReference>
<comment type="caution">
    <text evidence="3">The sequence shown here is derived from an EMBL/GenBank/DDBJ whole genome shotgun (WGS) entry which is preliminary data.</text>
</comment>
<keyword evidence="3" id="KW-0675">Receptor</keyword>
<dbReference type="CDD" id="cd00063">
    <property type="entry name" value="FN3"/>
    <property type="match status" value="1"/>
</dbReference>
<keyword evidence="2" id="KW-0472">Membrane</keyword>